<feature type="non-terminal residue" evidence="1">
    <location>
        <position position="59"/>
    </location>
</feature>
<evidence type="ECO:0000313" key="1">
    <source>
        <dbReference type="EMBL" id="EKY24726.1"/>
    </source>
</evidence>
<dbReference type="PANTHER" id="PTHR43339:SF1">
    <property type="entry name" value="RUBRERYTHRIN"/>
    <property type="match status" value="1"/>
</dbReference>
<sequence>MQLNSELLGEVVTNSTKKNLELRVAAENGATEGKFDLAKRAKAANLDAIHDTVHEMAKD</sequence>
<keyword evidence="2" id="KW-1185">Reference proteome</keyword>
<dbReference type="InterPro" id="IPR052773">
    <property type="entry name" value="Anaerobic_Peroxidase-Rel"/>
</dbReference>
<gene>
    <name evidence="1" type="ORF">HMPREF0216_02634</name>
</gene>
<protein>
    <submittedName>
        <fullName evidence="1">Uncharacterized protein</fullName>
    </submittedName>
</protein>
<proteinExistence type="predicted"/>
<dbReference type="InterPro" id="IPR009078">
    <property type="entry name" value="Ferritin-like_SF"/>
</dbReference>
<dbReference type="eggNOG" id="COG1592">
    <property type="taxonomic scope" value="Bacteria"/>
</dbReference>
<reference evidence="1 2" key="1">
    <citation type="submission" date="2012-05" db="EMBL/GenBank/DDBJ databases">
        <authorList>
            <person name="Weinstock G."/>
            <person name="Sodergren E."/>
            <person name="Lobos E.A."/>
            <person name="Fulton L."/>
            <person name="Fulton R."/>
            <person name="Courtney L."/>
            <person name="Fronick C."/>
            <person name="O'Laughlin M."/>
            <person name="Godfrey J."/>
            <person name="Wilson R.M."/>
            <person name="Miner T."/>
            <person name="Farmer C."/>
            <person name="Delehaunty K."/>
            <person name="Cordes M."/>
            <person name="Minx P."/>
            <person name="Tomlinson C."/>
            <person name="Chen J."/>
            <person name="Wollam A."/>
            <person name="Pepin K.H."/>
            <person name="Bhonagiri V."/>
            <person name="Zhang X."/>
            <person name="Suruliraj S."/>
            <person name="Warren W."/>
            <person name="Mitreva M."/>
            <person name="Mardis E.R."/>
            <person name="Wilson R.K."/>
        </authorList>
    </citation>
    <scope>NUCLEOTIDE SEQUENCE [LARGE SCALE GENOMIC DNA]</scope>
    <source>
        <strain evidence="1 2">DSM 1785</strain>
    </source>
</reference>
<evidence type="ECO:0000313" key="2">
    <source>
        <dbReference type="Proteomes" id="UP000010420"/>
    </source>
</evidence>
<dbReference type="SUPFAM" id="SSF47240">
    <property type="entry name" value="Ferritin-like"/>
    <property type="match status" value="1"/>
</dbReference>
<dbReference type="Proteomes" id="UP000010420">
    <property type="component" value="Unassembled WGS sequence"/>
</dbReference>
<dbReference type="HOGENOM" id="CLU_2966114_0_0_9"/>
<organism evidence="1 2">
    <name type="scientific">Clostridium celatum DSM 1785</name>
    <dbReference type="NCBI Taxonomy" id="545697"/>
    <lineage>
        <taxon>Bacteria</taxon>
        <taxon>Bacillati</taxon>
        <taxon>Bacillota</taxon>
        <taxon>Clostridia</taxon>
        <taxon>Eubacteriales</taxon>
        <taxon>Clostridiaceae</taxon>
        <taxon>Clostridium</taxon>
    </lineage>
</organism>
<dbReference type="PANTHER" id="PTHR43339">
    <property type="entry name" value="RUBRERYTHRIN-RELATED"/>
    <property type="match status" value="1"/>
</dbReference>
<accession>L1Q9W9</accession>
<comment type="caution">
    <text evidence="1">The sequence shown here is derived from an EMBL/GenBank/DDBJ whole genome shotgun (WGS) entry which is preliminary data.</text>
</comment>
<dbReference type="EMBL" id="AMEZ01000079">
    <property type="protein sequence ID" value="EKY24726.1"/>
    <property type="molecule type" value="Genomic_DNA"/>
</dbReference>
<name>L1Q9W9_9CLOT</name>
<dbReference type="AlphaFoldDB" id="L1Q9W9"/>